<keyword evidence="1" id="KW-0479">Metal-binding</keyword>
<evidence type="ECO:0000256" key="2">
    <source>
        <dbReference type="ARBA" id="ARBA00022771"/>
    </source>
</evidence>
<gene>
    <name evidence="6" type="ORF">HanXRQr2_Chr10g0426721</name>
</gene>
<evidence type="ECO:0000313" key="7">
    <source>
        <dbReference type="Proteomes" id="UP000215914"/>
    </source>
</evidence>
<evidence type="ECO:0000259" key="5">
    <source>
        <dbReference type="PROSITE" id="PS51999"/>
    </source>
</evidence>
<dbReference type="Proteomes" id="UP000215914">
    <property type="component" value="Unassembled WGS sequence"/>
</dbReference>
<feature type="domain" description="GRF-type" evidence="5">
    <location>
        <begin position="28"/>
        <end position="70"/>
    </location>
</feature>
<comment type="caution">
    <text evidence="6">The sequence shown here is derived from an EMBL/GenBank/DDBJ whole genome shotgun (WGS) entry which is preliminary data.</text>
</comment>
<keyword evidence="2 4" id="KW-0863">Zinc-finger</keyword>
<dbReference type="PROSITE" id="PS51999">
    <property type="entry name" value="ZF_GRF"/>
    <property type="match status" value="1"/>
</dbReference>
<proteinExistence type="predicted"/>
<evidence type="ECO:0000256" key="3">
    <source>
        <dbReference type="ARBA" id="ARBA00022833"/>
    </source>
</evidence>
<sequence length="127" mass="14778">MSSSSLSSSIISKNPKIFRLGIDGRVYCNHELVAIRRVARNRSSRQGEEFYGCPLWPGSDCKFFMWKQEFNVVLSSECNFRFVEMDNERLVFEKTLIEEENKSLKKQSKKACFVVVVCIATMLSWLY</sequence>
<dbReference type="InterPro" id="IPR010666">
    <property type="entry name" value="Znf_GRF"/>
</dbReference>
<evidence type="ECO:0000256" key="4">
    <source>
        <dbReference type="PROSITE-ProRule" id="PRU01343"/>
    </source>
</evidence>
<keyword evidence="7" id="KW-1185">Reference proteome</keyword>
<keyword evidence="3" id="KW-0862">Zinc</keyword>
<reference evidence="6" key="1">
    <citation type="journal article" date="2017" name="Nature">
        <title>The sunflower genome provides insights into oil metabolism, flowering and Asterid evolution.</title>
        <authorList>
            <person name="Badouin H."/>
            <person name="Gouzy J."/>
            <person name="Grassa C.J."/>
            <person name="Murat F."/>
            <person name="Staton S.E."/>
            <person name="Cottret L."/>
            <person name="Lelandais-Briere C."/>
            <person name="Owens G.L."/>
            <person name="Carrere S."/>
            <person name="Mayjonade B."/>
            <person name="Legrand L."/>
            <person name="Gill N."/>
            <person name="Kane N.C."/>
            <person name="Bowers J.E."/>
            <person name="Hubner S."/>
            <person name="Bellec A."/>
            <person name="Berard A."/>
            <person name="Berges H."/>
            <person name="Blanchet N."/>
            <person name="Boniface M.C."/>
            <person name="Brunel D."/>
            <person name="Catrice O."/>
            <person name="Chaidir N."/>
            <person name="Claudel C."/>
            <person name="Donnadieu C."/>
            <person name="Faraut T."/>
            <person name="Fievet G."/>
            <person name="Helmstetter N."/>
            <person name="King M."/>
            <person name="Knapp S.J."/>
            <person name="Lai Z."/>
            <person name="Le Paslier M.C."/>
            <person name="Lippi Y."/>
            <person name="Lorenzon L."/>
            <person name="Mandel J.R."/>
            <person name="Marage G."/>
            <person name="Marchand G."/>
            <person name="Marquand E."/>
            <person name="Bret-Mestries E."/>
            <person name="Morien E."/>
            <person name="Nambeesan S."/>
            <person name="Nguyen T."/>
            <person name="Pegot-Espagnet P."/>
            <person name="Pouilly N."/>
            <person name="Raftis F."/>
            <person name="Sallet E."/>
            <person name="Schiex T."/>
            <person name="Thomas J."/>
            <person name="Vandecasteele C."/>
            <person name="Vares D."/>
            <person name="Vear F."/>
            <person name="Vautrin S."/>
            <person name="Crespi M."/>
            <person name="Mangin B."/>
            <person name="Burke J.M."/>
            <person name="Salse J."/>
            <person name="Munos S."/>
            <person name="Vincourt P."/>
            <person name="Rieseberg L.H."/>
            <person name="Langlade N.B."/>
        </authorList>
    </citation>
    <scope>NUCLEOTIDE SEQUENCE</scope>
    <source>
        <tissue evidence="6">Leaves</tissue>
    </source>
</reference>
<reference evidence="6" key="2">
    <citation type="submission" date="2020-06" db="EMBL/GenBank/DDBJ databases">
        <title>Helianthus annuus Genome sequencing and assembly Release 2.</title>
        <authorList>
            <person name="Gouzy J."/>
            <person name="Langlade N."/>
            <person name="Munos S."/>
        </authorList>
    </citation>
    <scope>NUCLEOTIDE SEQUENCE</scope>
    <source>
        <tissue evidence="6">Leaves</tissue>
    </source>
</reference>
<protein>
    <submittedName>
        <fullName evidence="6">Transcription factor GRF family</fullName>
    </submittedName>
</protein>
<name>A0A9K3HVQ6_HELAN</name>
<accession>A0A9K3HVQ6</accession>
<organism evidence="6 7">
    <name type="scientific">Helianthus annuus</name>
    <name type="common">Common sunflower</name>
    <dbReference type="NCBI Taxonomy" id="4232"/>
    <lineage>
        <taxon>Eukaryota</taxon>
        <taxon>Viridiplantae</taxon>
        <taxon>Streptophyta</taxon>
        <taxon>Embryophyta</taxon>
        <taxon>Tracheophyta</taxon>
        <taxon>Spermatophyta</taxon>
        <taxon>Magnoliopsida</taxon>
        <taxon>eudicotyledons</taxon>
        <taxon>Gunneridae</taxon>
        <taxon>Pentapetalae</taxon>
        <taxon>asterids</taxon>
        <taxon>campanulids</taxon>
        <taxon>Asterales</taxon>
        <taxon>Asteraceae</taxon>
        <taxon>Asteroideae</taxon>
        <taxon>Heliantheae alliance</taxon>
        <taxon>Heliantheae</taxon>
        <taxon>Helianthus</taxon>
    </lineage>
</organism>
<evidence type="ECO:0000256" key="1">
    <source>
        <dbReference type="ARBA" id="ARBA00022723"/>
    </source>
</evidence>
<dbReference type="GO" id="GO:0008270">
    <property type="term" value="F:zinc ion binding"/>
    <property type="evidence" value="ECO:0007669"/>
    <property type="project" value="UniProtKB-KW"/>
</dbReference>
<dbReference type="Gramene" id="mRNA:HanXRQr2_Chr10g0426721">
    <property type="protein sequence ID" value="mRNA:HanXRQr2_Chr10g0426721"/>
    <property type="gene ID" value="HanXRQr2_Chr10g0426721"/>
</dbReference>
<dbReference type="EMBL" id="MNCJ02000325">
    <property type="protein sequence ID" value="KAF5785275.1"/>
    <property type="molecule type" value="Genomic_DNA"/>
</dbReference>
<dbReference type="Pfam" id="PF06839">
    <property type="entry name" value="Zn_ribbon_GRF"/>
    <property type="match status" value="1"/>
</dbReference>
<dbReference type="AlphaFoldDB" id="A0A9K3HVQ6"/>
<evidence type="ECO:0000313" key="6">
    <source>
        <dbReference type="EMBL" id="KAF5785275.1"/>
    </source>
</evidence>